<reference evidence="1" key="2">
    <citation type="journal article" date="2015" name="Data Brief">
        <title>Shoot transcriptome of the giant reed, Arundo donax.</title>
        <authorList>
            <person name="Barrero R.A."/>
            <person name="Guerrero F.D."/>
            <person name="Moolhuijzen P."/>
            <person name="Goolsby J.A."/>
            <person name="Tidwell J."/>
            <person name="Bellgard S.E."/>
            <person name="Bellgard M.I."/>
        </authorList>
    </citation>
    <scope>NUCLEOTIDE SEQUENCE</scope>
    <source>
        <tissue evidence="1">Shoot tissue taken approximately 20 cm above the soil surface</tissue>
    </source>
</reference>
<protein>
    <submittedName>
        <fullName evidence="1">Uncharacterized protein</fullName>
    </submittedName>
</protein>
<proteinExistence type="predicted"/>
<sequence>MFCESTQIFLSLPTDFYCCLLYNLITLI</sequence>
<reference evidence="1" key="1">
    <citation type="submission" date="2014-09" db="EMBL/GenBank/DDBJ databases">
        <authorList>
            <person name="Magalhaes I.L.F."/>
            <person name="Oliveira U."/>
            <person name="Santos F.R."/>
            <person name="Vidigal T.H.D.A."/>
            <person name="Brescovit A.D."/>
            <person name="Santos A.J."/>
        </authorList>
    </citation>
    <scope>NUCLEOTIDE SEQUENCE</scope>
    <source>
        <tissue evidence="1">Shoot tissue taken approximately 20 cm above the soil surface</tissue>
    </source>
</reference>
<accession>A0A0A9B7X9</accession>
<name>A0A0A9B7X9_ARUDO</name>
<evidence type="ECO:0000313" key="1">
    <source>
        <dbReference type="EMBL" id="JAD55392.1"/>
    </source>
</evidence>
<dbReference type="EMBL" id="GBRH01242503">
    <property type="protein sequence ID" value="JAD55392.1"/>
    <property type="molecule type" value="Transcribed_RNA"/>
</dbReference>
<dbReference type="AlphaFoldDB" id="A0A0A9B7X9"/>
<organism evidence="1">
    <name type="scientific">Arundo donax</name>
    <name type="common">Giant reed</name>
    <name type="synonym">Donax arundinaceus</name>
    <dbReference type="NCBI Taxonomy" id="35708"/>
    <lineage>
        <taxon>Eukaryota</taxon>
        <taxon>Viridiplantae</taxon>
        <taxon>Streptophyta</taxon>
        <taxon>Embryophyta</taxon>
        <taxon>Tracheophyta</taxon>
        <taxon>Spermatophyta</taxon>
        <taxon>Magnoliopsida</taxon>
        <taxon>Liliopsida</taxon>
        <taxon>Poales</taxon>
        <taxon>Poaceae</taxon>
        <taxon>PACMAD clade</taxon>
        <taxon>Arundinoideae</taxon>
        <taxon>Arundineae</taxon>
        <taxon>Arundo</taxon>
    </lineage>
</organism>